<dbReference type="EC" id="5.2.1.8" evidence="2"/>
<sequence>MQILTALRTQIKWILALFIVIFTASVGFMYGTGSSSDSDNQRTGDFVVAKVNGEELHISQLQEHLRSFVERNGIRDLSDKQMPLIYKAVFDEMVSNRAVIDEVARLKISAPADDVDKQLKEVENQYVTKEAFMQTLKNQGSSLEQVKAEIARQLAINKMLEDVSGGVVVSDDEIKALYDALRGNFTLPAGIEADFVQLKNKEAAGKFAEEVKANKDWDKALTIVSDDIVQATSSDVHERIAATEMIGKLEPISALNDGETSAPIEIASQDYFVVRRIRAVSEDVRPLSEVSDGIKTMLLQSKKMEAQRNYIKGLTDKMNVEIVAPELFTVKIKSDDVPPADALPDEKLDGLKPAFTEDTADKAAAPPAAK</sequence>
<dbReference type="SUPFAM" id="SSF109998">
    <property type="entry name" value="Triger factor/SurA peptide-binding domain-like"/>
    <property type="match status" value="1"/>
</dbReference>
<dbReference type="InterPro" id="IPR000297">
    <property type="entry name" value="PPIase_PpiC"/>
</dbReference>
<feature type="domain" description="PpiC" evidence="8">
    <location>
        <begin position="169"/>
        <end position="292"/>
    </location>
</feature>
<evidence type="ECO:0000256" key="1">
    <source>
        <dbReference type="ARBA" id="ARBA00000971"/>
    </source>
</evidence>
<evidence type="ECO:0000256" key="3">
    <source>
        <dbReference type="ARBA" id="ARBA00022729"/>
    </source>
</evidence>
<dbReference type="Pfam" id="PF13624">
    <property type="entry name" value="SurA_N_3"/>
    <property type="match status" value="1"/>
</dbReference>
<evidence type="ECO:0000256" key="6">
    <source>
        <dbReference type="SAM" id="MobiDB-lite"/>
    </source>
</evidence>
<proteinExistence type="predicted"/>
<dbReference type="Gene3D" id="3.10.50.40">
    <property type="match status" value="1"/>
</dbReference>
<evidence type="ECO:0000313" key="9">
    <source>
        <dbReference type="EMBL" id="MST55288.1"/>
    </source>
</evidence>
<dbReference type="Gene3D" id="1.10.4030.10">
    <property type="entry name" value="Porin chaperone SurA, peptide-binding domain"/>
    <property type="match status" value="1"/>
</dbReference>
<organism evidence="9 10">
    <name type="scientific">Pyramidobacter porci</name>
    <dbReference type="NCBI Taxonomy" id="2605789"/>
    <lineage>
        <taxon>Bacteria</taxon>
        <taxon>Thermotogati</taxon>
        <taxon>Synergistota</taxon>
        <taxon>Synergistia</taxon>
        <taxon>Synergistales</taxon>
        <taxon>Dethiosulfovibrionaceae</taxon>
        <taxon>Pyramidobacter</taxon>
    </lineage>
</organism>
<dbReference type="InterPro" id="IPR046357">
    <property type="entry name" value="PPIase_dom_sf"/>
</dbReference>
<evidence type="ECO:0000313" key="10">
    <source>
        <dbReference type="Proteomes" id="UP000473699"/>
    </source>
</evidence>
<keyword evidence="7" id="KW-0472">Membrane</keyword>
<dbReference type="GO" id="GO:0003755">
    <property type="term" value="F:peptidyl-prolyl cis-trans isomerase activity"/>
    <property type="evidence" value="ECO:0007669"/>
    <property type="project" value="UniProtKB-KW"/>
</dbReference>
<keyword evidence="10" id="KW-1185">Reference proteome</keyword>
<evidence type="ECO:0000256" key="2">
    <source>
        <dbReference type="ARBA" id="ARBA00013194"/>
    </source>
</evidence>
<feature type="region of interest" description="Disordered" evidence="6">
    <location>
        <begin position="335"/>
        <end position="370"/>
    </location>
</feature>
<keyword evidence="7" id="KW-0812">Transmembrane</keyword>
<dbReference type="AlphaFoldDB" id="A0A6L5YB85"/>
<evidence type="ECO:0000259" key="8">
    <source>
        <dbReference type="Pfam" id="PF13145"/>
    </source>
</evidence>
<keyword evidence="7" id="KW-1133">Transmembrane helix</keyword>
<dbReference type="EMBL" id="VUNH01000003">
    <property type="protein sequence ID" value="MST55288.1"/>
    <property type="molecule type" value="Genomic_DNA"/>
</dbReference>
<dbReference type="PANTHER" id="PTHR47245">
    <property type="entry name" value="PEPTIDYLPROLYL ISOMERASE"/>
    <property type="match status" value="1"/>
</dbReference>
<gene>
    <name evidence="9" type="ORF">FYJ74_04475</name>
</gene>
<comment type="caution">
    <text evidence="9">The sequence shown here is derived from an EMBL/GenBank/DDBJ whole genome shotgun (WGS) entry which is preliminary data.</text>
</comment>
<evidence type="ECO:0000256" key="5">
    <source>
        <dbReference type="ARBA" id="ARBA00023235"/>
    </source>
</evidence>
<feature type="transmembrane region" description="Helical" evidence="7">
    <location>
        <begin position="12"/>
        <end position="31"/>
    </location>
</feature>
<dbReference type="Pfam" id="PF13145">
    <property type="entry name" value="Rotamase_2"/>
    <property type="match status" value="1"/>
</dbReference>
<comment type="catalytic activity">
    <reaction evidence="1">
        <text>[protein]-peptidylproline (omega=180) = [protein]-peptidylproline (omega=0)</text>
        <dbReference type="Rhea" id="RHEA:16237"/>
        <dbReference type="Rhea" id="RHEA-COMP:10747"/>
        <dbReference type="Rhea" id="RHEA-COMP:10748"/>
        <dbReference type="ChEBI" id="CHEBI:83833"/>
        <dbReference type="ChEBI" id="CHEBI:83834"/>
        <dbReference type="EC" id="5.2.1.8"/>
    </reaction>
</comment>
<dbReference type="RefSeq" id="WP_154528381.1">
    <property type="nucleotide sequence ID" value="NZ_VUNH01000003.1"/>
</dbReference>
<dbReference type="InterPro" id="IPR027304">
    <property type="entry name" value="Trigger_fact/SurA_dom_sf"/>
</dbReference>
<accession>A0A6L5YB85</accession>
<keyword evidence="4" id="KW-0697">Rotamase</keyword>
<evidence type="ECO:0000256" key="4">
    <source>
        <dbReference type="ARBA" id="ARBA00023110"/>
    </source>
</evidence>
<dbReference type="PANTHER" id="PTHR47245:SF1">
    <property type="entry name" value="FOLDASE PROTEIN PRSA"/>
    <property type="match status" value="1"/>
</dbReference>
<evidence type="ECO:0000256" key="7">
    <source>
        <dbReference type="SAM" id="Phobius"/>
    </source>
</evidence>
<protein>
    <recommendedName>
        <fullName evidence="2">peptidylprolyl isomerase</fullName>
        <ecNumber evidence="2">5.2.1.8</ecNumber>
    </recommendedName>
</protein>
<keyword evidence="3" id="KW-0732">Signal</keyword>
<dbReference type="Proteomes" id="UP000473699">
    <property type="component" value="Unassembled WGS sequence"/>
</dbReference>
<reference evidence="9 10" key="1">
    <citation type="submission" date="2019-08" db="EMBL/GenBank/DDBJ databases">
        <title>In-depth cultivation of the pig gut microbiome towards novel bacterial diversity and tailored functional studies.</title>
        <authorList>
            <person name="Wylensek D."/>
            <person name="Hitch T.C.A."/>
            <person name="Clavel T."/>
        </authorList>
    </citation>
    <scope>NUCLEOTIDE SEQUENCE [LARGE SCALE GENOMIC DNA]</scope>
    <source>
        <strain evidence="9 10">SM-530-WT-4B</strain>
    </source>
</reference>
<keyword evidence="5" id="KW-0413">Isomerase</keyword>
<dbReference type="InterPro" id="IPR050245">
    <property type="entry name" value="PrsA_foldase"/>
</dbReference>
<name>A0A6L5YB85_9BACT</name>